<feature type="region of interest" description="Disordered" evidence="1">
    <location>
        <begin position="1"/>
        <end position="37"/>
    </location>
</feature>
<dbReference type="PANTHER" id="PTHR40274:SF3">
    <property type="entry name" value="VIRGINIAMYCIN B LYASE"/>
    <property type="match status" value="1"/>
</dbReference>
<feature type="compositionally biased region" description="Basic residues" evidence="1">
    <location>
        <begin position="478"/>
        <end position="487"/>
    </location>
</feature>
<dbReference type="AlphaFoldDB" id="A0AAU7ATF7"/>
<dbReference type="KEGG" id="parq:DSM112329_01781"/>
<feature type="region of interest" description="Disordered" evidence="1">
    <location>
        <begin position="478"/>
        <end position="505"/>
    </location>
</feature>
<dbReference type="Gene3D" id="2.130.10.10">
    <property type="entry name" value="YVTN repeat-like/Quinoprotein amine dehydrogenase"/>
    <property type="match status" value="2"/>
</dbReference>
<reference evidence="2" key="1">
    <citation type="submission" date="2022-12" db="EMBL/GenBank/DDBJ databases">
        <title>Paraconexibacter alkalitolerans sp. nov. and Baekduia alba sp. nov., isolated from soil and emended description of the genera Paraconexibacter (Chun et al., 2020) and Baekduia (An et al., 2020).</title>
        <authorList>
            <person name="Vieira S."/>
            <person name="Huber K.J."/>
            <person name="Geppert A."/>
            <person name="Wolf J."/>
            <person name="Neumann-Schaal M."/>
            <person name="Muesken M."/>
            <person name="Overmann J."/>
        </authorList>
    </citation>
    <scope>NUCLEOTIDE SEQUENCE</scope>
    <source>
        <strain evidence="2">AEG42_29</strain>
    </source>
</reference>
<dbReference type="PANTHER" id="PTHR40274">
    <property type="entry name" value="VIRGINIAMYCIN B LYASE"/>
    <property type="match status" value="1"/>
</dbReference>
<evidence type="ECO:0000256" key="1">
    <source>
        <dbReference type="SAM" id="MobiDB-lite"/>
    </source>
</evidence>
<dbReference type="InterPro" id="IPR015943">
    <property type="entry name" value="WD40/YVTN_repeat-like_dom_sf"/>
</dbReference>
<organism evidence="2">
    <name type="scientific">Paraconexibacter sp. AEG42_29</name>
    <dbReference type="NCBI Taxonomy" id="2997339"/>
    <lineage>
        <taxon>Bacteria</taxon>
        <taxon>Bacillati</taxon>
        <taxon>Actinomycetota</taxon>
        <taxon>Thermoleophilia</taxon>
        <taxon>Solirubrobacterales</taxon>
        <taxon>Paraconexibacteraceae</taxon>
        <taxon>Paraconexibacter</taxon>
    </lineage>
</organism>
<evidence type="ECO:0000313" key="2">
    <source>
        <dbReference type="EMBL" id="XAY04943.1"/>
    </source>
</evidence>
<name>A0AAU7ATF7_9ACTN</name>
<feature type="compositionally biased region" description="Low complexity" evidence="1">
    <location>
        <begin position="1"/>
        <end position="12"/>
    </location>
</feature>
<dbReference type="RefSeq" id="WP_354701467.1">
    <property type="nucleotide sequence ID" value="NZ_CP114014.1"/>
</dbReference>
<dbReference type="InterPro" id="IPR051344">
    <property type="entry name" value="Vgb"/>
</dbReference>
<gene>
    <name evidence="2" type="primary">vgb_3</name>
    <name evidence="2" type="ORF">DSM112329_01781</name>
</gene>
<dbReference type="SUPFAM" id="SSF63829">
    <property type="entry name" value="Calcium-dependent phosphotriesterase"/>
    <property type="match status" value="2"/>
</dbReference>
<feature type="compositionally biased region" description="Basic residues" evidence="1">
    <location>
        <begin position="17"/>
        <end position="37"/>
    </location>
</feature>
<keyword evidence="2" id="KW-0456">Lyase</keyword>
<accession>A0AAU7ATF7</accession>
<dbReference type="Pfam" id="PF24684">
    <property type="entry name" value="Vgb_lyase"/>
    <property type="match status" value="1"/>
</dbReference>
<sequence length="560" mass="57922">MRSTPVPTTPTGAPGGGRRRGPRPAHRTRVPVPPPRRRGIAILAATAGLAVALVAGAATAAPGPAHAAQVKEFEVIGSSFGSPKGITTGPDGNLWIAIDIGYGIGRLTPEGAFSRFDVGFVQNASPQYIAVGPDRALWATDAFLLGDPARESLGVVHRITTQGERSDFPLPTAAGSHGITTGPDGALWYTQAGPGIVGRLATDGTVREFAIPGPPQRPGRIAAGPDGALWFTQDQTGTIGRLTPDGSYRSFTPPTRSTVAAAGVQGAVAAGPDGAMWFTQYSANRIGRIAPDGTVTEIPLPAGVEQPHDLIAGPDGALWISVGFGGDILRLTVDGQFTPYDLPHGGGNNLTVGPGGIWYANFGGYVGRLDTLAPPVVGKTVGAEPVSGRVLVRRRGAAAFTALPKDGSVVPVGTEFDTTAGRVRLTAAAGTGTTVTKTSEFYGGRFLVSQAPAKAAVLDLRLSGPSACTRLGANLPPKKRGTAKGRGRLVWGDGKGTFRTTGRRSSATVRGTRWLTQDRCDGSTLTRVLRGVVSVKDVAKARPITLTAGRSYVARPRKQR</sequence>
<protein>
    <submittedName>
        <fullName evidence="2">Virginiamycin B lyase</fullName>
        <ecNumber evidence="2">4.2.99.-</ecNumber>
    </submittedName>
</protein>
<dbReference type="GO" id="GO:0016829">
    <property type="term" value="F:lyase activity"/>
    <property type="evidence" value="ECO:0007669"/>
    <property type="project" value="UniProtKB-KW"/>
</dbReference>
<dbReference type="EC" id="4.2.99.-" evidence="2"/>
<dbReference type="EMBL" id="CP114014">
    <property type="protein sequence ID" value="XAY04943.1"/>
    <property type="molecule type" value="Genomic_DNA"/>
</dbReference>
<proteinExistence type="predicted"/>